<dbReference type="InterPro" id="IPR043808">
    <property type="entry name" value="DUF5790"/>
</dbReference>
<evidence type="ECO:0000313" key="3">
    <source>
        <dbReference type="Proteomes" id="UP000281564"/>
    </source>
</evidence>
<proteinExistence type="predicted"/>
<protein>
    <submittedName>
        <fullName evidence="2">Uncharacterized protein</fullName>
    </submittedName>
</protein>
<dbReference type="EMBL" id="QMDW01000001">
    <property type="protein sequence ID" value="RJX51776.1"/>
    <property type="molecule type" value="Genomic_DNA"/>
</dbReference>
<organism evidence="2 3">
    <name type="scientific">Halonotius pteroides</name>
    <dbReference type="NCBI Taxonomy" id="268735"/>
    <lineage>
        <taxon>Archaea</taxon>
        <taxon>Methanobacteriati</taxon>
        <taxon>Methanobacteriota</taxon>
        <taxon>Stenosarchaea group</taxon>
        <taxon>Halobacteria</taxon>
        <taxon>Halobacteriales</taxon>
        <taxon>Haloferacaceae</taxon>
        <taxon>Halonotius</taxon>
    </lineage>
</organism>
<accession>A0A3A6Q941</accession>
<feature type="region of interest" description="Disordered" evidence="1">
    <location>
        <begin position="62"/>
        <end position="130"/>
    </location>
</feature>
<feature type="compositionally biased region" description="Acidic residues" evidence="1">
    <location>
        <begin position="107"/>
        <end position="122"/>
    </location>
</feature>
<feature type="compositionally biased region" description="Acidic residues" evidence="1">
    <location>
        <begin position="78"/>
        <end position="90"/>
    </location>
</feature>
<dbReference type="Proteomes" id="UP000281564">
    <property type="component" value="Unassembled WGS sequence"/>
</dbReference>
<dbReference type="RefSeq" id="WP_120082491.1">
    <property type="nucleotide sequence ID" value="NZ_QMDW01000001.1"/>
</dbReference>
<sequence>MDIDAAEAAVADVKKTFLLGQRADAFELEYVTETEATISELEETVATFGAIASASEELREALAGYSTDVESASVTDSRDEEPEEPAESTADDAASDKEDGGASSGEEPSEEDTESAADEQLEVTDTSGDT</sequence>
<keyword evidence="3" id="KW-1185">Reference proteome</keyword>
<reference evidence="2 3" key="1">
    <citation type="submission" date="2018-06" db="EMBL/GenBank/DDBJ databases">
        <title>Halonotius sp. F13-13 a new haloarchaeeon isolated from a solar saltern from Isla Cristina, Huelva, Spain.</title>
        <authorList>
            <person name="Duran-Viseras A."/>
            <person name="Sanchez-Porro C."/>
            <person name="Ventosa A."/>
        </authorList>
    </citation>
    <scope>NUCLEOTIDE SEQUENCE [LARGE SCALE GENOMIC DNA]</scope>
    <source>
        <strain evidence="2 3">CECT 7525</strain>
    </source>
</reference>
<comment type="caution">
    <text evidence="2">The sequence shown here is derived from an EMBL/GenBank/DDBJ whole genome shotgun (WGS) entry which is preliminary data.</text>
</comment>
<name>A0A3A6Q941_9EURY</name>
<dbReference type="Pfam" id="PF19103">
    <property type="entry name" value="DUF5790"/>
    <property type="match status" value="1"/>
</dbReference>
<dbReference type="AlphaFoldDB" id="A0A3A6Q941"/>
<gene>
    <name evidence="2" type="ORF">DP106_00190</name>
</gene>
<evidence type="ECO:0000256" key="1">
    <source>
        <dbReference type="SAM" id="MobiDB-lite"/>
    </source>
</evidence>
<evidence type="ECO:0000313" key="2">
    <source>
        <dbReference type="EMBL" id="RJX51776.1"/>
    </source>
</evidence>